<feature type="domain" description="Thioesterase" evidence="3">
    <location>
        <begin position="95"/>
        <end position="171"/>
    </location>
</feature>
<dbReference type="AlphaFoldDB" id="A0A4Y4DPE6"/>
<dbReference type="PANTHER" id="PTHR43240">
    <property type="entry name" value="1,4-DIHYDROXY-2-NAPHTHOYL-COA THIOESTERASE 1"/>
    <property type="match status" value="1"/>
</dbReference>
<accession>A0A4Y4DPE6</accession>
<protein>
    <recommendedName>
        <fullName evidence="3">Thioesterase domain-containing protein</fullName>
    </recommendedName>
</protein>
<reference evidence="4 5" key="1">
    <citation type="submission" date="2019-06" db="EMBL/GenBank/DDBJ databases">
        <title>Whole genome shotgun sequence of Glutamicibacter uratoxydans NBRC 15515.</title>
        <authorList>
            <person name="Hosoyama A."/>
            <person name="Uohara A."/>
            <person name="Ohji S."/>
            <person name="Ichikawa N."/>
        </authorList>
    </citation>
    <scope>NUCLEOTIDE SEQUENCE [LARGE SCALE GENOMIC DNA]</scope>
    <source>
        <strain evidence="4 5">NBRC 15515</strain>
    </source>
</reference>
<gene>
    <name evidence="4" type="ORF">AUR04nite_20090</name>
</gene>
<dbReference type="Gene3D" id="3.10.129.10">
    <property type="entry name" value="Hotdog Thioesterase"/>
    <property type="match status" value="1"/>
</dbReference>
<dbReference type="SUPFAM" id="SSF54637">
    <property type="entry name" value="Thioesterase/thiol ester dehydrase-isomerase"/>
    <property type="match status" value="1"/>
</dbReference>
<dbReference type="PANTHER" id="PTHR43240:SF5">
    <property type="entry name" value="1,4-DIHYDROXY-2-NAPHTHOYL-COA THIOESTERASE 1"/>
    <property type="match status" value="1"/>
</dbReference>
<sequence>MISSLLSDASVGLVVSLTPESLVVMSDNFTSQPAQSSAHPFAQQLTDHGVPEFLWPFLTKFGLGGLADKLGIMFTHFSVEKVTATMPVEGNTQVMGILHGGASAALAETLGSMAAALHGAGKANPVGVDLNITHHKAGRSGLVYAECTPIHLGRRSTTHEIVITNEDGARVATARITNMMLPVEN</sequence>
<dbReference type="NCBIfam" id="TIGR00369">
    <property type="entry name" value="unchar_dom_1"/>
    <property type="match status" value="1"/>
</dbReference>
<evidence type="ECO:0000256" key="2">
    <source>
        <dbReference type="ARBA" id="ARBA00022801"/>
    </source>
</evidence>
<evidence type="ECO:0000313" key="5">
    <source>
        <dbReference type="Proteomes" id="UP000316612"/>
    </source>
</evidence>
<organism evidence="4 5">
    <name type="scientific">Glutamicibacter uratoxydans</name>
    <name type="common">Arthrobacter uratoxydans</name>
    <dbReference type="NCBI Taxonomy" id="43667"/>
    <lineage>
        <taxon>Bacteria</taxon>
        <taxon>Bacillati</taxon>
        <taxon>Actinomycetota</taxon>
        <taxon>Actinomycetes</taxon>
        <taxon>Micrococcales</taxon>
        <taxon>Micrococcaceae</taxon>
        <taxon>Glutamicibacter</taxon>
    </lineage>
</organism>
<dbReference type="Pfam" id="PF03061">
    <property type="entry name" value="4HBT"/>
    <property type="match status" value="1"/>
</dbReference>
<comment type="similarity">
    <text evidence="1">Belongs to the thioesterase PaaI family.</text>
</comment>
<dbReference type="Proteomes" id="UP000316612">
    <property type="component" value="Unassembled WGS sequence"/>
</dbReference>
<evidence type="ECO:0000256" key="1">
    <source>
        <dbReference type="ARBA" id="ARBA00008324"/>
    </source>
</evidence>
<dbReference type="GO" id="GO:0061522">
    <property type="term" value="F:1,4-dihydroxy-2-naphthoyl-CoA thioesterase activity"/>
    <property type="evidence" value="ECO:0007669"/>
    <property type="project" value="TreeGrafter"/>
</dbReference>
<dbReference type="GO" id="GO:0005829">
    <property type="term" value="C:cytosol"/>
    <property type="evidence" value="ECO:0007669"/>
    <property type="project" value="TreeGrafter"/>
</dbReference>
<dbReference type="InterPro" id="IPR029069">
    <property type="entry name" value="HotDog_dom_sf"/>
</dbReference>
<dbReference type="InterPro" id="IPR006683">
    <property type="entry name" value="Thioestr_dom"/>
</dbReference>
<comment type="caution">
    <text evidence="4">The sequence shown here is derived from an EMBL/GenBank/DDBJ whole genome shotgun (WGS) entry which is preliminary data.</text>
</comment>
<dbReference type="EMBL" id="BJNY01000010">
    <property type="protein sequence ID" value="GED06477.1"/>
    <property type="molecule type" value="Genomic_DNA"/>
</dbReference>
<name>A0A4Y4DPE6_GLUUR</name>
<dbReference type="CDD" id="cd03443">
    <property type="entry name" value="PaaI_thioesterase"/>
    <property type="match status" value="1"/>
</dbReference>
<dbReference type="InterPro" id="IPR003736">
    <property type="entry name" value="PAAI_dom"/>
</dbReference>
<keyword evidence="2" id="KW-0378">Hydrolase</keyword>
<keyword evidence="5" id="KW-1185">Reference proteome</keyword>
<evidence type="ECO:0000259" key="3">
    <source>
        <dbReference type="Pfam" id="PF03061"/>
    </source>
</evidence>
<proteinExistence type="inferred from homology"/>
<evidence type="ECO:0000313" key="4">
    <source>
        <dbReference type="EMBL" id="GED06477.1"/>
    </source>
</evidence>